<gene>
    <name evidence="2" type="ORF">EVOR1521_LOCUS17520</name>
</gene>
<evidence type="ECO:0000256" key="1">
    <source>
        <dbReference type="SAM" id="MobiDB-lite"/>
    </source>
</evidence>
<dbReference type="Proteomes" id="UP001178507">
    <property type="component" value="Unassembled WGS sequence"/>
</dbReference>
<accession>A0AA36ITH5</accession>
<protein>
    <submittedName>
        <fullName evidence="2">Uncharacterized protein</fullName>
    </submittedName>
</protein>
<dbReference type="EMBL" id="CAUJNA010002335">
    <property type="protein sequence ID" value="CAJ1392428.1"/>
    <property type="molecule type" value="Genomic_DNA"/>
</dbReference>
<dbReference type="AlphaFoldDB" id="A0AA36ITH5"/>
<proteinExistence type="predicted"/>
<feature type="compositionally biased region" description="Basic and acidic residues" evidence="1">
    <location>
        <begin position="112"/>
        <end position="125"/>
    </location>
</feature>
<reference evidence="2" key="1">
    <citation type="submission" date="2023-08" db="EMBL/GenBank/DDBJ databases">
        <authorList>
            <person name="Chen Y."/>
            <person name="Shah S."/>
            <person name="Dougan E. K."/>
            <person name="Thang M."/>
            <person name="Chan C."/>
        </authorList>
    </citation>
    <scope>NUCLEOTIDE SEQUENCE</scope>
</reference>
<evidence type="ECO:0000313" key="3">
    <source>
        <dbReference type="Proteomes" id="UP001178507"/>
    </source>
</evidence>
<comment type="caution">
    <text evidence="2">The sequence shown here is derived from an EMBL/GenBank/DDBJ whole genome shotgun (WGS) entry which is preliminary data.</text>
</comment>
<keyword evidence="3" id="KW-1185">Reference proteome</keyword>
<evidence type="ECO:0000313" key="2">
    <source>
        <dbReference type="EMBL" id="CAJ1392428.1"/>
    </source>
</evidence>
<feature type="region of interest" description="Disordered" evidence="1">
    <location>
        <begin position="108"/>
        <end position="130"/>
    </location>
</feature>
<sequence>MLGQNFGTLKLPVKPDAFFLDELTPQSETPTEPSDPTEAQTPDSDFGFSEMWALGARSPRCSYHDYSRGRELPQDTPLSPNRLLHEYGKHNLNVFLKGVERAPRKLRHAVREKRERDLSDAETSKAKSSQLTSAWEYLAQGLRWSKGR</sequence>
<feature type="region of interest" description="Disordered" evidence="1">
    <location>
        <begin position="19"/>
        <end position="46"/>
    </location>
</feature>
<organism evidence="2 3">
    <name type="scientific">Effrenium voratum</name>
    <dbReference type="NCBI Taxonomy" id="2562239"/>
    <lineage>
        <taxon>Eukaryota</taxon>
        <taxon>Sar</taxon>
        <taxon>Alveolata</taxon>
        <taxon>Dinophyceae</taxon>
        <taxon>Suessiales</taxon>
        <taxon>Symbiodiniaceae</taxon>
        <taxon>Effrenium</taxon>
    </lineage>
</organism>
<feature type="compositionally biased region" description="Polar residues" evidence="1">
    <location>
        <begin position="24"/>
        <end position="43"/>
    </location>
</feature>
<name>A0AA36ITH5_9DINO</name>